<reference evidence="2" key="1">
    <citation type="journal article" date="2017" name="Genome Biol.">
        <title>Comparative genomics reveals high biological diversity and specific adaptations in the industrially and medically important fungal genus Aspergillus.</title>
        <authorList>
            <person name="de Vries R.P."/>
            <person name="Riley R."/>
            <person name="Wiebenga A."/>
            <person name="Aguilar-Osorio G."/>
            <person name="Amillis S."/>
            <person name="Uchima C.A."/>
            <person name="Anderluh G."/>
            <person name="Asadollahi M."/>
            <person name="Askin M."/>
            <person name="Barry K."/>
            <person name="Battaglia E."/>
            <person name="Bayram O."/>
            <person name="Benocci T."/>
            <person name="Braus-Stromeyer S.A."/>
            <person name="Caldana C."/>
            <person name="Canovas D."/>
            <person name="Cerqueira G.C."/>
            <person name="Chen F."/>
            <person name="Chen W."/>
            <person name="Choi C."/>
            <person name="Clum A."/>
            <person name="Dos Santos R.A."/>
            <person name="Damasio A.R."/>
            <person name="Diallinas G."/>
            <person name="Emri T."/>
            <person name="Fekete E."/>
            <person name="Flipphi M."/>
            <person name="Freyberg S."/>
            <person name="Gallo A."/>
            <person name="Gournas C."/>
            <person name="Habgood R."/>
            <person name="Hainaut M."/>
            <person name="Harispe M.L."/>
            <person name="Henrissat B."/>
            <person name="Hilden K.S."/>
            <person name="Hope R."/>
            <person name="Hossain A."/>
            <person name="Karabika E."/>
            <person name="Karaffa L."/>
            <person name="Karanyi Z."/>
            <person name="Krasevec N."/>
            <person name="Kuo A."/>
            <person name="Kusch H."/>
            <person name="LaButti K."/>
            <person name="Lagendijk E.L."/>
            <person name="Lapidus A."/>
            <person name="Levasseur A."/>
            <person name="Lindquist E."/>
            <person name="Lipzen A."/>
            <person name="Logrieco A.F."/>
            <person name="MacCabe A."/>
            <person name="Maekelae M.R."/>
            <person name="Malavazi I."/>
            <person name="Melin P."/>
            <person name="Meyer V."/>
            <person name="Mielnichuk N."/>
            <person name="Miskei M."/>
            <person name="Molnar A.P."/>
            <person name="Mule G."/>
            <person name="Ngan C.Y."/>
            <person name="Orejas M."/>
            <person name="Orosz E."/>
            <person name="Ouedraogo J.P."/>
            <person name="Overkamp K.M."/>
            <person name="Park H.-S."/>
            <person name="Perrone G."/>
            <person name="Piumi F."/>
            <person name="Punt P.J."/>
            <person name="Ram A.F."/>
            <person name="Ramon A."/>
            <person name="Rauscher S."/>
            <person name="Record E."/>
            <person name="Riano-Pachon D.M."/>
            <person name="Robert V."/>
            <person name="Roehrig J."/>
            <person name="Ruller R."/>
            <person name="Salamov A."/>
            <person name="Salih N.S."/>
            <person name="Samson R.A."/>
            <person name="Sandor E."/>
            <person name="Sanguinetti M."/>
            <person name="Schuetze T."/>
            <person name="Sepcic K."/>
            <person name="Shelest E."/>
            <person name="Sherlock G."/>
            <person name="Sophianopoulou V."/>
            <person name="Squina F.M."/>
            <person name="Sun H."/>
            <person name="Susca A."/>
            <person name="Todd R.B."/>
            <person name="Tsang A."/>
            <person name="Unkles S.E."/>
            <person name="van de Wiele N."/>
            <person name="van Rossen-Uffink D."/>
            <person name="Oliveira J.V."/>
            <person name="Vesth T.C."/>
            <person name="Visser J."/>
            <person name="Yu J.-H."/>
            <person name="Zhou M."/>
            <person name="Andersen M.R."/>
            <person name="Archer D.B."/>
            <person name="Baker S.E."/>
            <person name="Benoit I."/>
            <person name="Brakhage A.A."/>
            <person name="Braus G.H."/>
            <person name="Fischer R."/>
            <person name="Frisvad J.C."/>
            <person name="Goldman G.H."/>
            <person name="Houbraken J."/>
            <person name="Oakley B."/>
            <person name="Pocsi I."/>
            <person name="Scazzocchio C."/>
            <person name="Seiboth B."/>
            <person name="vanKuyk P.A."/>
            <person name="Wortman J."/>
            <person name="Dyer P.S."/>
            <person name="Grigoriev I.V."/>
        </authorList>
    </citation>
    <scope>NUCLEOTIDE SEQUENCE [LARGE SCALE GENOMIC DNA]</scope>
    <source>
        <strain evidence="2">CBS 106.47</strain>
    </source>
</reference>
<dbReference type="Proteomes" id="UP000184063">
    <property type="component" value="Unassembled WGS sequence"/>
</dbReference>
<dbReference type="OrthoDB" id="5817083at2759"/>
<evidence type="ECO:0000313" key="2">
    <source>
        <dbReference type="Proteomes" id="UP000184063"/>
    </source>
</evidence>
<dbReference type="VEuPathDB" id="FungiDB:ASPFODRAFT_213218"/>
<proteinExistence type="predicted"/>
<name>A0A1M3SYP4_ASPLC</name>
<gene>
    <name evidence="1" type="ORF">ASPFODRAFT_213218</name>
</gene>
<dbReference type="AlphaFoldDB" id="A0A1M3SYP4"/>
<sequence>MESWAQSGVAPHPARVDLLTHTVRTRYSARPPRDGFVAHRAGQALELNLWPPSAAVTLAALPYLKSFYDSIYERMFGKLERRWIAEVQPHQLDTNDGNALPVHPEPDRPNDDNRVLTTINSEGNTWQSGGYCPRSARAPSHICLDGRTANVHFAQFCRDCVEQMFLGRNQRRRIASSSMLW</sequence>
<evidence type="ECO:0000313" key="1">
    <source>
        <dbReference type="EMBL" id="OJZ79595.1"/>
    </source>
</evidence>
<accession>A0A1M3SYP4</accession>
<dbReference type="EMBL" id="KV878286">
    <property type="protein sequence ID" value="OJZ79595.1"/>
    <property type="molecule type" value="Genomic_DNA"/>
</dbReference>
<organism evidence="1 2">
    <name type="scientific">Aspergillus luchuensis (strain CBS 106.47)</name>
    <dbReference type="NCBI Taxonomy" id="1137211"/>
    <lineage>
        <taxon>Eukaryota</taxon>
        <taxon>Fungi</taxon>
        <taxon>Dikarya</taxon>
        <taxon>Ascomycota</taxon>
        <taxon>Pezizomycotina</taxon>
        <taxon>Eurotiomycetes</taxon>
        <taxon>Eurotiomycetidae</taxon>
        <taxon>Eurotiales</taxon>
        <taxon>Aspergillaceae</taxon>
        <taxon>Aspergillus</taxon>
        <taxon>Aspergillus subgen. Circumdati</taxon>
    </lineage>
</organism>
<protein>
    <submittedName>
        <fullName evidence="1">Uncharacterized protein</fullName>
    </submittedName>
</protein>